<dbReference type="EMBL" id="UYRT01000108">
    <property type="protein sequence ID" value="VDK27500.1"/>
    <property type="molecule type" value="Genomic_DNA"/>
</dbReference>
<dbReference type="Pfam" id="PF06371">
    <property type="entry name" value="Drf_GBD"/>
    <property type="match status" value="1"/>
</dbReference>
<dbReference type="InterPro" id="IPR011989">
    <property type="entry name" value="ARM-like"/>
</dbReference>
<evidence type="ECO:0000313" key="3">
    <source>
        <dbReference type="Proteomes" id="UP000271098"/>
    </source>
</evidence>
<evidence type="ECO:0000313" key="2">
    <source>
        <dbReference type="EMBL" id="VDK27500.1"/>
    </source>
</evidence>
<dbReference type="AlphaFoldDB" id="A0A183CUL1"/>
<gene>
    <name evidence="2" type="ORF">GPUH_LOCUS152</name>
</gene>
<evidence type="ECO:0000313" key="4">
    <source>
        <dbReference type="WBParaSite" id="GPUH_0000015101-mRNA-1"/>
    </source>
</evidence>
<evidence type="ECO:0000259" key="1">
    <source>
        <dbReference type="SMART" id="SM01140"/>
    </source>
</evidence>
<dbReference type="SMART" id="SM01140">
    <property type="entry name" value="Drf_GBD"/>
    <property type="match status" value="1"/>
</dbReference>
<dbReference type="Proteomes" id="UP000271098">
    <property type="component" value="Unassembled WGS sequence"/>
</dbReference>
<protein>
    <submittedName>
        <fullName evidence="4">Drf_GBD domain-containing protein</fullName>
    </submittedName>
</protein>
<dbReference type="GO" id="GO:0030036">
    <property type="term" value="P:actin cytoskeleton organization"/>
    <property type="evidence" value="ECO:0007669"/>
    <property type="project" value="InterPro"/>
</dbReference>
<feature type="domain" description="Formin GTPase-binding" evidence="1">
    <location>
        <begin position="44"/>
        <end position="204"/>
    </location>
</feature>
<keyword evidence="3" id="KW-1185">Reference proteome</keyword>
<reference evidence="4" key="1">
    <citation type="submission" date="2016-06" db="UniProtKB">
        <authorList>
            <consortium name="WormBaseParasite"/>
        </authorList>
    </citation>
    <scope>IDENTIFICATION</scope>
</reference>
<dbReference type="GO" id="GO:0003779">
    <property type="term" value="F:actin binding"/>
    <property type="evidence" value="ECO:0007669"/>
    <property type="project" value="InterPro"/>
</dbReference>
<dbReference type="Gene3D" id="1.25.10.10">
    <property type="entry name" value="Leucine-rich Repeat Variant"/>
    <property type="match status" value="1"/>
</dbReference>
<dbReference type="WBParaSite" id="GPUH_0000015101-mRNA-1">
    <property type="protein sequence ID" value="GPUH_0000015101-mRNA-1"/>
    <property type="gene ID" value="GPUH_0000015101"/>
</dbReference>
<dbReference type="InterPro" id="IPR016024">
    <property type="entry name" value="ARM-type_fold"/>
</dbReference>
<sequence length="205" mass="23672">MIDVIDRALCCFNRILPEEPAGEKICLEKSGFKIDTEQNPVFTLERVDVDEREIDAAFPRLVRQLAFVFGKFQAELDLSPENQKMLLEQPIEKKWLMLMKQTAIREKYGIGDNRTAEEFAEILHDRNLMDSENSLRTLDALFLSLRTQSHSYVETFIRLGGIGSLRSLLNGFRKRSGSEYHTVAVLYCFRALLNSTVFPILFFNQ</sequence>
<organism evidence="4">
    <name type="scientific">Gongylonema pulchrum</name>
    <dbReference type="NCBI Taxonomy" id="637853"/>
    <lineage>
        <taxon>Eukaryota</taxon>
        <taxon>Metazoa</taxon>
        <taxon>Ecdysozoa</taxon>
        <taxon>Nematoda</taxon>
        <taxon>Chromadorea</taxon>
        <taxon>Rhabditida</taxon>
        <taxon>Spirurina</taxon>
        <taxon>Spiruromorpha</taxon>
        <taxon>Spiruroidea</taxon>
        <taxon>Gongylonematidae</taxon>
        <taxon>Gongylonema</taxon>
    </lineage>
</organism>
<dbReference type="InterPro" id="IPR010473">
    <property type="entry name" value="GTPase-bd"/>
</dbReference>
<proteinExistence type="predicted"/>
<accession>A0A183CUL1</accession>
<reference evidence="2 3" key="2">
    <citation type="submission" date="2018-11" db="EMBL/GenBank/DDBJ databases">
        <authorList>
            <consortium name="Pathogen Informatics"/>
        </authorList>
    </citation>
    <scope>NUCLEOTIDE SEQUENCE [LARGE SCALE GENOMIC DNA]</scope>
</reference>
<dbReference type="OrthoDB" id="1104827at2759"/>
<dbReference type="GO" id="GO:0031267">
    <property type="term" value="F:small GTPase binding"/>
    <property type="evidence" value="ECO:0007669"/>
    <property type="project" value="InterPro"/>
</dbReference>
<dbReference type="SUPFAM" id="SSF48371">
    <property type="entry name" value="ARM repeat"/>
    <property type="match status" value="1"/>
</dbReference>
<name>A0A183CUL1_9BILA</name>